<evidence type="ECO:0000313" key="2">
    <source>
        <dbReference type="Proteomes" id="UP000324222"/>
    </source>
</evidence>
<accession>A0A5B7E1K3</accession>
<comment type="caution">
    <text evidence="1">The sequence shown here is derived from an EMBL/GenBank/DDBJ whole genome shotgun (WGS) entry which is preliminary data.</text>
</comment>
<keyword evidence="2" id="KW-1185">Reference proteome</keyword>
<reference evidence="1 2" key="1">
    <citation type="submission" date="2019-05" db="EMBL/GenBank/DDBJ databases">
        <title>Another draft genome of Portunus trituberculatus and its Hox gene families provides insights of decapod evolution.</title>
        <authorList>
            <person name="Jeong J.-H."/>
            <person name="Song I."/>
            <person name="Kim S."/>
            <person name="Choi T."/>
            <person name="Kim D."/>
            <person name="Ryu S."/>
            <person name="Kim W."/>
        </authorList>
    </citation>
    <scope>NUCLEOTIDE SEQUENCE [LARGE SCALE GENOMIC DNA]</scope>
    <source>
        <tissue evidence="1">Muscle</tissue>
    </source>
</reference>
<evidence type="ECO:0000313" key="1">
    <source>
        <dbReference type="EMBL" id="MPC27299.1"/>
    </source>
</evidence>
<dbReference type="Proteomes" id="UP000324222">
    <property type="component" value="Unassembled WGS sequence"/>
</dbReference>
<organism evidence="1 2">
    <name type="scientific">Portunus trituberculatus</name>
    <name type="common">Swimming crab</name>
    <name type="synonym">Neptunus trituberculatus</name>
    <dbReference type="NCBI Taxonomy" id="210409"/>
    <lineage>
        <taxon>Eukaryota</taxon>
        <taxon>Metazoa</taxon>
        <taxon>Ecdysozoa</taxon>
        <taxon>Arthropoda</taxon>
        <taxon>Crustacea</taxon>
        <taxon>Multicrustacea</taxon>
        <taxon>Malacostraca</taxon>
        <taxon>Eumalacostraca</taxon>
        <taxon>Eucarida</taxon>
        <taxon>Decapoda</taxon>
        <taxon>Pleocyemata</taxon>
        <taxon>Brachyura</taxon>
        <taxon>Eubrachyura</taxon>
        <taxon>Portunoidea</taxon>
        <taxon>Portunidae</taxon>
        <taxon>Portuninae</taxon>
        <taxon>Portunus</taxon>
    </lineage>
</organism>
<proteinExistence type="predicted"/>
<name>A0A5B7E1K3_PORTR</name>
<dbReference type="EMBL" id="VSRR010001722">
    <property type="protein sequence ID" value="MPC27299.1"/>
    <property type="molecule type" value="Genomic_DNA"/>
</dbReference>
<sequence>MGKVNFPREDTSSVSKTGKFPPYYFSHRLMMLHPASLLPSPMSVTASYDVMSRASVSHSRVTYSPVILSTQPEHLAVACHYCKLSVHICVVQITLNAKTRHLPFKYICRPESILGSFQLQLPGIPHK</sequence>
<gene>
    <name evidence="1" type="ORF">E2C01_020467</name>
</gene>
<protein>
    <submittedName>
        <fullName evidence="1">Uncharacterized protein</fullName>
    </submittedName>
</protein>
<dbReference type="AlphaFoldDB" id="A0A5B7E1K3"/>